<reference evidence="3" key="1">
    <citation type="journal article" date="2019" name="Int. J. Syst. Evol. Microbiol.">
        <title>The Global Catalogue of Microorganisms (GCM) 10K type strain sequencing project: providing services to taxonomists for standard genome sequencing and annotation.</title>
        <authorList>
            <consortium name="The Broad Institute Genomics Platform"/>
            <consortium name="The Broad Institute Genome Sequencing Center for Infectious Disease"/>
            <person name="Wu L."/>
            <person name="Ma J."/>
        </authorList>
    </citation>
    <scope>NUCLEOTIDE SEQUENCE [LARGE SCALE GENOMIC DNA]</scope>
    <source>
        <strain evidence="3">CGMCC 4.7275</strain>
    </source>
</reference>
<evidence type="ECO:0000259" key="1">
    <source>
        <dbReference type="Pfam" id="PF08940"/>
    </source>
</evidence>
<keyword evidence="3" id="KW-1185">Reference proteome</keyword>
<evidence type="ECO:0000313" key="3">
    <source>
        <dbReference type="Proteomes" id="UP000660265"/>
    </source>
</evidence>
<gene>
    <name evidence="2" type="ORF">GCM10011583_07430</name>
</gene>
<dbReference type="SUPFAM" id="SSF50118">
    <property type="entry name" value="Cell growth inhibitor/plasmid maintenance toxic component"/>
    <property type="match status" value="1"/>
</dbReference>
<dbReference type="EMBL" id="BMMV01000002">
    <property type="protein sequence ID" value="GGJ78434.1"/>
    <property type="molecule type" value="Genomic_DNA"/>
</dbReference>
<sequence>MEADKGDRLVVHGRIVGEQDRVMEVVEVLGPPHSPPFRVRDERGHELIMVPGPDSQVERPGDRRPGA</sequence>
<dbReference type="InterPro" id="IPR015035">
    <property type="entry name" value="DUF1918"/>
</dbReference>
<protein>
    <recommendedName>
        <fullName evidence="1">DUF1918 domain-containing protein</fullName>
    </recommendedName>
</protein>
<feature type="domain" description="DUF1918" evidence="1">
    <location>
        <begin position="1"/>
        <end position="57"/>
    </location>
</feature>
<name>A0ABQ2DYZ5_9ACTN</name>
<dbReference type="RefSeq" id="WP_189105813.1">
    <property type="nucleotide sequence ID" value="NZ_BMMV01000002.1"/>
</dbReference>
<organism evidence="2 3">
    <name type="scientific">Streptomyces camponoticapitis</name>
    <dbReference type="NCBI Taxonomy" id="1616125"/>
    <lineage>
        <taxon>Bacteria</taxon>
        <taxon>Bacillati</taxon>
        <taxon>Actinomycetota</taxon>
        <taxon>Actinomycetes</taxon>
        <taxon>Kitasatosporales</taxon>
        <taxon>Streptomycetaceae</taxon>
        <taxon>Streptomyces</taxon>
    </lineage>
</organism>
<accession>A0ABQ2DYZ5</accession>
<evidence type="ECO:0000313" key="2">
    <source>
        <dbReference type="EMBL" id="GGJ78434.1"/>
    </source>
</evidence>
<proteinExistence type="predicted"/>
<dbReference type="Proteomes" id="UP000660265">
    <property type="component" value="Unassembled WGS sequence"/>
</dbReference>
<comment type="caution">
    <text evidence="2">The sequence shown here is derived from an EMBL/GenBank/DDBJ whole genome shotgun (WGS) entry which is preliminary data.</text>
</comment>
<dbReference type="Gene3D" id="2.30.30.440">
    <property type="entry name" value="Domain of unknown function DUF1918"/>
    <property type="match status" value="1"/>
</dbReference>
<dbReference type="Pfam" id="PF08940">
    <property type="entry name" value="DUF1918"/>
    <property type="match status" value="1"/>
</dbReference>